<feature type="signal peptide" evidence="1">
    <location>
        <begin position="1"/>
        <end position="20"/>
    </location>
</feature>
<dbReference type="EMBL" id="OX465085">
    <property type="protein sequence ID" value="CAI9304408.1"/>
    <property type="molecule type" value="Genomic_DNA"/>
</dbReference>
<feature type="chain" id="PRO_5041208234" evidence="1">
    <location>
        <begin position="21"/>
        <end position="212"/>
    </location>
</feature>
<dbReference type="AlphaFoldDB" id="A0AA36EQU4"/>
<organism evidence="2 3">
    <name type="scientific">Lactuca saligna</name>
    <name type="common">Willowleaf lettuce</name>
    <dbReference type="NCBI Taxonomy" id="75948"/>
    <lineage>
        <taxon>Eukaryota</taxon>
        <taxon>Viridiplantae</taxon>
        <taxon>Streptophyta</taxon>
        <taxon>Embryophyta</taxon>
        <taxon>Tracheophyta</taxon>
        <taxon>Spermatophyta</taxon>
        <taxon>Magnoliopsida</taxon>
        <taxon>eudicotyledons</taxon>
        <taxon>Gunneridae</taxon>
        <taxon>Pentapetalae</taxon>
        <taxon>asterids</taxon>
        <taxon>campanulids</taxon>
        <taxon>Asterales</taxon>
        <taxon>Asteraceae</taxon>
        <taxon>Cichorioideae</taxon>
        <taxon>Cichorieae</taxon>
        <taxon>Lactucinae</taxon>
        <taxon>Lactuca</taxon>
    </lineage>
</organism>
<dbReference type="PANTHER" id="PTHR33199">
    <property type="entry name" value="MACPF DOMAIN-CONTAINING PROTEIN CAD1"/>
    <property type="match status" value="1"/>
</dbReference>
<proteinExistence type="predicted"/>
<dbReference type="PANTHER" id="PTHR33199:SF1">
    <property type="entry name" value="OS01G0958700 PROTEIN"/>
    <property type="match status" value="1"/>
</dbReference>
<evidence type="ECO:0000313" key="3">
    <source>
        <dbReference type="Proteomes" id="UP001177003"/>
    </source>
</evidence>
<dbReference type="GO" id="GO:2000031">
    <property type="term" value="P:regulation of salicylic acid mediated signaling pathway"/>
    <property type="evidence" value="ECO:0007669"/>
    <property type="project" value="InterPro"/>
</dbReference>
<accession>A0AA36EQU4</accession>
<dbReference type="GO" id="GO:0009626">
    <property type="term" value="P:plant-type hypersensitive response"/>
    <property type="evidence" value="ECO:0007669"/>
    <property type="project" value="TreeGrafter"/>
</dbReference>
<sequence length="212" mass="23791">MCLQFSKVLFLRLQFSKVLGCNANKNPEWDVSPAQKAESSIPFMEVVFPQQFQAPHAPLHQPKLVVHTKKMEKLLHLVDTTEVKRGPQESPGYWVVSGARLVVEKKNNSLVILHQKISLEILAPLLDVDNNEFGDGSGNDDNFGKGRNENGFNGDRQIGIHFEKLKLRMALKLPAVEATNVVIQSIGCGYDISLDLRLSDRSRRYLSDVGRN</sequence>
<reference evidence="2" key="1">
    <citation type="submission" date="2023-04" db="EMBL/GenBank/DDBJ databases">
        <authorList>
            <person name="Vijverberg K."/>
            <person name="Xiong W."/>
            <person name="Schranz E."/>
        </authorList>
    </citation>
    <scope>NUCLEOTIDE SEQUENCE</scope>
</reference>
<protein>
    <submittedName>
        <fullName evidence="2">Uncharacterized protein</fullName>
    </submittedName>
</protein>
<keyword evidence="3" id="KW-1185">Reference proteome</keyword>
<gene>
    <name evidence="2" type="ORF">LSALG_LOCUS42783</name>
</gene>
<keyword evidence="1" id="KW-0732">Signal</keyword>
<evidence type="ECO:0000313" key="2">
    <source>
        <dbReference type="EMBL" id="CAI9304408.1"/>
    </source>
</evidence>
<dbReference type="Proteomes" id="UP001177003">
    <property type="component" value="Chromosome 9"/>
</dbReference>
<name>A0AA36EQU4_LACSI</name>
<dbReference type="InterPro" id="IPR044663">
    <property type="entry name" value="CAD1/NSL1-like"/>
</dbReference>
<dbReference type="GO" id="GO:0005886">
    <property type="term" value="C:plasma membrane"/>
    <property type="evidence" value="ECO:0007669"/>
    <property type="project" value="TreeGrafter"/>
</dbReference>
<evidence type="ECO:0000256" key="1">
    <source>
        <dbReference type="SAM" id="SignalP"/>
    </source>
</evidence>